<dbReference type="InterPro" id="IPR003594">
    <property type="entry name" value="HATPase_dom"/>
</dbReference>
<sequence length="364" mass="41706">MEGQNHLNPYLLKLQTFEQNVKENCQKDVGLIQDTNLDFKEDKLEVKTLIEDIISSFKMQAQIKSIDLSYSVNESIPRFIECDKGRLWQILFILVYNAIKYTNQGYVKIKIESTQQDLEQEDENCQILNIKIQDSGCGILKENAPNIFKFLHNIKQKQNVNQNGMGLGLTICGKIIKAWGGQIDFKSVVGDGTEFDLKIPFKNVQSDSDGSLRLQSFDKVSKYNLNPKTFSDLNQSTKYRILLVDDDAFNLYSLGLLIKTRGNYKCDNVMNGYDAIKRLKDSFKLKEEPYRLILMDLNMPLIDGMQTSIILRQLHESHEIDLTNTKIFLHSAIQHTLEDKDGVFDGILEKPISFKELDGILSSL</sequence>
<keyword evidence="1 2" id="KW-0597">Phosphoprotein</keyword>
<name>A0A078AVJ4_STYLE</name>
<evidence type="ECO:0000259" key="4">
    <source>
        <dbReference type="PROSITE" id="PS50110"/>
    </source>
</evidence>
<dbReference type="PANTHER" id="PTHR43719:SF28">
    <property type="entry name" value="PEROXIDE STRESS-ACTIVATED HISTIDINE KINASE MAK1-RELATED"/>
    <property type="match status" value="1"/>
</dbReference>
<evidence type="ECO:0000313" key="6">
    <source>
        <dbReference type="Proteomes" id="UP000039865"/>
    </source>
</evidence>
<dbReference type="Gene3D" id="3.30.565.10">
    <property type="entry name" value="Histidine kinase-like ATPase, C-terminal domain"/>
    <property type="match status" value="1"/>
</dbReference>
<dbReference type="InParanoid" id="A0A078AVJ4"/>
<proteinExistence type="predicted"/>
<feature type="domain" description="Histidine kinase" evidence="3">
    <location>
        <begin position="31"/>
        <end position="203"/>
    </location>
</feature>
<dbReference type="Pfam" id="PF00072">
    <property type="entry name" value="Response_reg"/>
    <property type="match status" value="1"/>
</dbReference>
<dbReference type="InterPro" id="IPR011006">
    <property type="entry name" value="CheY-like_superfamily"/>
</dbReference>
<dbReference type="InterPro" id="IPR050956">
    <property type="entry name" value="2C_system_His_kinase"/>
</dbReference>
<dbReference type="SMART" id="SM00387">
    <property type="entry name" value="HATPase_c"/>
    <property type="match status" value="1"/>
</dbReference>
<accession>A0A078AVJ4</accession>
<evidence type="ECO:0000256" key="2">
    <source>
        <dbReference type="PROSITE-ProRule" id="PRU00169"/>
    </source>
</evidence>
<dbReference type="InterPro" id="IPR001789">
    <property type="entry name" value="Sig_transdc_resp-reg_receiver"/>
</dbReference>
<evidence type="ECO:0000313" key="5">
    <source>
        <dbReference type="EMBL" id="CDW86209.1"/>
    </source>
</evidence>
<dbReference type="SMART" id="SM00448">
    <property type="entry name" value="REC"/>
    <property type="match status" value="1"/>
</dbReference>
<evidence type="ECO:0000259" key="3">
    <source>
        <dbReference type="PROSITE" id="PS50109"/>
    </source>
</evidence>
<keyword evidence="6" id="KW-1185">Reference proteome</keyword>
<dbReference type="OrthoDB" id="304129at2759"/>
<dbReference type="AlphaFoldDB" id="A0A078AVJ4"/>
<dbReference type="InterPro" id="IPR005467">
    <property type="entry name" value="His_kinase_dom"/>
</dbReference>
<dbReference type="CDD" id="cd17546">
    <property type="entry name" value="REC_hyHK_CKI1_RcsC-like"/>
    <property type="match status" value="1"/>
</dbReference>
<dbReference type="InterPro" id="IPR004358">
    <property type="entry name" value="Sig_transdc_His_kin-like_C"/>
</dbReference>
<dbReference type="InterPro" id="IPR036890">
    <property type="entry name" value="HATPase_C_sf"/>
</dbReference>
<dbReference type="GO" id="GO:0016301">
    <property type="term" value="F:kinase activity"/>
    <property type="evidence" value="ECO:0007669"/>
    <property type="project" value="UniProtKB-KW"/>
</dbReference>
<keyword evidence="5" id="KW-0418">Kinase</keyword>
<feature type="modified residue" description="4-aspartylphosphate" evidence="2">
    <location>
        <position position="296"/>
    </location>
</feature>
<dbReference type="SUPFAM" id="SSF52172">
    <property type="entry name" value="CheY-like"/>
    <property type="match status" value="1"/>
</dbReference>
<dbReference type="EMBL" id="CCKQ01014446">
    <property type="protein sequence ID" value="CDW86209.1"/>
    <property type="molecule type" value="Genomic_DNA"/>
</dbReference>
<dbReference type="Proteomes" id="UP000039865">
    <property type="component" value="Unassembled WGS sequence"/>
</dbReference>
<feature type="domain" description="Response regulatory" evidence="4">
    <location>
        <begin position="240"/>
        <end position="364"/>
    </location>
</feature>
<dbReference type="PANTHER" id="PTHR43719">
    <property type="entry name" value="TWO-COMPONENT HISTIDINE KINASE"/>
    <property type="match status" value="1"/>
</dbReference>
<protein>
    <submittedName>
        <fullName evidence="5">Multi-sensor hybrid histidine kinase</fullName>
    </submittedName>
</protein>
<evidence type="ECO:0000256" key="1">
    <source>
        <dbReference type="ARBA" id="ARBA00022553"/>
    </source>
</evidence>
<gene>
    <name evidence="5" type="primary">Contig12423.g13261</name>
    <name evidence="5" type="ORF">STYLEM_15300</name>
</gene>
<dbReference type="OMA" id="AIASECI"/>
<dbReference type="PROSITE" id="PS50109">
    <property type="entry name" value="HIS_KIN"/>
    <property type="match status" value="1"/>
</dbReference>
<dbReference type="Pfam" id="PF02518">
    <property type="entry name" value="HATPase_c"/>
    <property type="match status" value="1"/>
</dbReference>
<dbReference type="PROSITE" id="PS50110">
    <property type="entry name" value="RESPONSE_REGULATORY"/>
    <property type="match status" value="1"/>
</dbReference>
<organism evidence="5 6">
    <name type="scientific">Stylonychia lemnae</name>
    <name type="common">Ciliate</name>
    <dbReference type="NCBI Taxonomy" id="5949"/>
    <lineage>
        <taxon>Eukaryota</taxon>
        <taxon>Sar</taxon>
        <taxon>Alveolata</taxon>
        <taxon>Ciliophora</taxon>
        <taxon>Intramacronucleata</taxon>
        <taxon>Spirotrichea</taxon>
        <taxon>Stichotrichia</taxon>
        <taxon>Sporadotrichida</taxon>
        <taxon>Oxytrichidae</taxon>
        <taxon>Stylonychinae</taxon>
        <taxon>Stylonychia</taxon>
    </lineage>
</organism>
<dbReference type="Gene3D" id="3.40.50.2300">
    <property type="match status" value="1"/>
</dbReference>
<dbReference type="SUPFAM" id="SSF55874">
    <property type="entry name" value="ATPase domain of HSP90 chaperone/DNA topoisomerase II/histidine kinase"/>
    <property type="match status" value="1"/>
</dbReference>
<dbReference type="GO" id="GO:0000160">
    <property type="term" value="P:phosphorelay signal transduction system"/>
    <property type="evidence" value="ECO:0007669"/>
    <property type="project" value="InterPro"/>
</dbReference>
<dbReference type="PRINTS" id="PR00344">
    <property type="entry name" value="BCTRLSENSOR"/>
</dbReference>
<reference evidence="5 6" key="1">
    <citation type="submission" date="2014-06" db="EMBL/GenBank/DDBJ databases">
        <authorList>
            <person name="Swart Estienne"/>
        </authorList>
    </citation>
    <scope>NUCLEOTIDE SEQUENCE [LARGE SCALE GENOMIC DNA]</scope>
    <source>
        <strain evidence="5 6">130c</strain>
    </source>
</reference>
<keyword evidence="5" id="KW-0808">Transferase</keyword>